<reference evidence="2 3" key="1">
    <citation type="submission" date="2024-09" db="EMBL/GenBank/DDBJ databases">
        <authorList>
            <person name="Sun Q."/>
            <person name="Mori K."/>
        </authorList>
    </citation>
    <scope>NUCLEOTIDE SEQUENCE [LARGE SCALE GENOMIC DNA]</scope>
    <source>
        <strain evidence="2 3">NCAIM B.02604</strain>
    </source>
</reference>
<comment type="caution">
    <text evidence="2">The sequence shown here is derived from an EMBL/GenBank/DDBJ whole genome shotgun (WGS) entry which is preliminary data.</text>
</comment>
<dbReference type="PANTHER" id="PTHR37809:SF1">
    <property type="entry name" value="RIBOSOMAL PROTEIN S12 METHYLTHIOTRANSFERASE ACCESSORY FACTOR YCAO"/>
    <property type="match status" value="1"/>
</dbReference>
<dbReference type="InterPro" id="IPR003776">
    <property type="entry name" value="YcaO-like_dom"/>
</dbReference>
<dbReference type="Gene3D" id="3.30.160.660">
    <property type="match status" value="1"/>
</dbReference>
<dbReference type="EMBL" id="JBHLUB010000032">
    <property type="protein sequence ID" value="MFC0582982.1"/>
    <property type="molecule type" value="Genomic_DNA"/>
</dbReference>
<organism evidence="2 3">
    <name type="scientific">Micrococcoides hystricis</name>
    <dbReference type="NCBI Taxonomy" id="1572761"/>
    <lineage>
        <taxon>Bacteria</taxon>
        <taxon>Bacillati</taxon>
        <taxon>Actinomycetota</taxon>
        <taxon>Actinomycetes</taxon>
        <taxon>Micrococcales</taxon>
        <taxon>Micrococcaceae</taxon>
        <taxon>Micrococcoides</taxon>
    </lineage>
</organism>
<accession>A0ABV6PF13</accession>
<gene>
    <name evidence="2" type="ORF">ACFFFR_11445</name>
</gene>
<evidence type="ECO:0000259" key="1">
    <source>
        <dbReference type="PROSITE" id="PS51664"/>
    </source>
</evidence>
<dbReference type="RefSeq" id="WP_377460578.1">
    <property type="nucleotide sequence ID" value="NZ_JBHLUB010000032.1"/>
</dbReference>
<dbReference type="Gene3D" id="3.30.40.250">
    <property type="match status" value="1"/>
</dbReference>
<dbReference type="Proteomes" id="UP001589862">
    <property type="component" value="Unassembled WGS sequence"/>
</dbReference>
<evidence type="ECO:0000313" key="3">
    <source>
        <dbReference type="Proteomes" id="UP001589862"/>
    </source>
</evidence>
<dbReference type="PROSITE" id="PS51664">
    <property type="entry name" value="YCAO"/>
    <property type="match status" value="1"/>
</dbReference>
<dbReference type="Gene3D" id="3.40.50.720">
    <property type="entry name" value="NAD(P)-binding Rossmann-like Domain"/>
    <property type="match status" value="1"/>
</dbReference>
<evidence type="ECO:0000313" key="2">
    <source>
        <dbReference type="EMBL" id="MFC0582982.1"/>
    </source>
</evidence>
<dbReference type="PANTHER" id="PTHR37809">
    <property type="entry name" value="RIBOSOMAL PROTEIN S12 METHYLTHIOTRANSFERASE ACCESSORY FACTOR YCAO"/>
    <property type="match status" value="1"/>
</dbReference>
<name>A0ABV6PF13_9MICC</name>
<dbReference type="NCBIfam" id="TIGR03604">
    <property type="entry name" value="TOMM_cyclo_SagD"/>
    <property type="match status" value="1"/>
</dbReference>
<dbReference type="Gene3D" id="3.30.1330.230">
    <property type="match status" value="1"/>
</dbReference>
<sequence length="748" mass="82672">MSTPLLTSPTSFASGFEVRALNSDESVLSRGEKHHRLGLPAETLSLLVTAWSQQRLELISPQLLAAAQGVFELLEKLTHDRLGPQQPHREQRPPALTVRSSIILAGKPELTEPLREFFSESAPIRSLELVSAREVVNQAFATASLLVVVCRGANHDLLVDIDRMCHDMRVNWMPVELTRGRIWAGPVVTPGVGASYEDAAARRLAAAFDPQVHRALRQPAVNGDQGPGLTDMPPITTTLAEVLANASEQVAAYREGDREDPRPDMVHEIWWDDARELTHHELHPVLPLPHRSTQHRDHRPEDLIDPKTGLILKARDVVHDQAVPKSLTTRQADVADIRAVTPWANNVLCQGSAFHDPEGARLAAIGESVERYCGNILDTHPVIFASYDQMLRQGRQAVDPDTLVLYSDRQYSEPGFPFVRLTRELPVHWVPGLRMSDQSEVWVPASLVYVNWYSAGYAASPPTNFCAFAGIAAGPSQDFAVASALEELIERHATMIWWLNAQTLPAVDGVFERTEAGSLHNPAQRVDYLALPNEFGVPVAAAILRDEEEALINIGFSARPSFAQAAAKALTEAYTLQEGSRDLLRYDGLHWQVMTAGELNGRAFKPWREDRRYLDDFRADMRDCDDLMVQQQVYLDPRAATKMSHLLAPNTSVDVHEIGALADRSSTSYLACLHKTGIDPIVVDLTSPDVASTGLHVVRVIAPGLVGNAPAAFPFLGRARVQQAAVELGWRENPLDEEDLNYFPMPHA</sequence>
<dbReference type="InterPro" id="IPR027624">
    <property type="entry name" value="TOMM_cyclo_SagD"/>
</dbReference>
<proteinExistence type="predicted"/>
<feature type="domain" description="YcaO" evidence="1">
    <location>
        <begin position="351"/>
        <end position="748"/>
    </location>
</feature>
<dbReference type="Pfam" id="PF02624">
    <property type="entry name" value="YcaO"/>
    <property type="match status" value="1"/>
</dbReference>
<protein>
    <submittedName>
        <fullName evidence="2">YcaO-like family protein</fullName>
    </submittedName>
</protein>
<keyword evidence="3" id="KW-1185">Reference proteome</keyword>